<dbReference type="InterPro" id="IPR029069">
    <property type="entry name" value="HotDog_dom_sf"/>
</dbReference>
<evidence type="ECO:0000259" key="1">
    <source>
        <dbReference type="Pfam" id="PF03061"/>
    </source>
</evidence>
<gene>
    <name evidence="2" type="ORF">LQ327_20075</name>
</gene>
<evidence type="ECO:0000313" key="2">
    <source>
        <dbReference type="EMBL" id="MCD2195672.1"/>
    </source>
</evidence>
<dbReference type="Gene3D" id="3.10.129.10">
    <property type="entry name" value="Hotdog Thioesterase"/>
    <property type="match status" value="1"/>
</dbReference>
<sequence length="149" mass="15505">MAELLAGDDLLSRAEAALAVALPDAIGVEFLDPTDPLEGVGFEVAGIAVTPAATVHASALAAAMELAGYLAVLPTLTDAEHAVTHQISTQYLAAARVGERVRVYASLLRRSRSLAFVAVTAHREGIDPRSGERDPEIAHGQITKSIVGI</sequence>
<dbReference type="RefSeq" id="WP_230736980.1">
    <property type="nucleotide sequence ID" value="NZ_JAJNDB010000004.1"/>
</dbReference>
<reference evidence="2 3" key="1">
    <citation type="submission" date="2021-11" db="EMBL/GenBank/DDBJ databases">
        <title>Draft genome sequence of Actinomycetospora sp. SF1 isolated from the rhizosphere soil.</title>
        <authorList>
            <person name="Duangmal K."/>
            <person name="Chantavorakit T."/>
        </authorList>
    </citation>
    <scope>NUCLEOTIDE SEQUENCE [LARGE SCALE GENOMIC DNA]</scope>
    <source>
        <strain evidence="2 3">TBRC 5722</strain>
    </source>
</reference>
<dbReference type="CDD" id="cd03443">
    <property type="entry name" value="PaaI_thioesterase"/>
    <property type="match status" value="1"/>
</dbReference>
<dbReference type="Proteomes" id="UP001199469">
    <property type="component" value="Unassembled WGS sequence"/>
</dbReference>
<organism evidence="2 3">
    <name type="scientific">Actinomycetospora endophytica</name>
    <dbReference type="NCBI Taxonomy" id="2291215"/>
    <lineage>
        <taxon>Bacteria</taxon>
        <taxon>Bacillati</taxon>
        <taxon>Actinomycetota</taxon>
        <taxon>Actinomycetes</taxon>
        <taxon>Pseudonocardiales</taxon>
        <taxon>Pseudonocardiaceae</taxon>
        <taxon>Actinomycetospora</taxon>
    </lineage>
</organism>
<protein>
    <recommendedName>
        <fullName evidence="1">Thioesterase domain-containing protein</fullName>
    </recommendedName>
</protein>
<dbReference type="InterPro" id="IPR006683">
    <property type="entry name" value="Thioestr_dom"/>
</dbReference>
<dbReference type="SUPFAM" id="SSF54637">
    <property type="entry name" value="Thioesterase/thiol ester dehydrase-isomerase"/>
    <property type="match status" value="1"/>
</dbReference>
<dbReference type="EMBL" id="JAJNDB010000004">
    <property type="protein sequence ID" value="MCD2195672.1"/>
    <property type="molecule type" value="Genomic_DNA"/>
</dbReference>
<evidence type="ECO:0000313" key="3">
    <source>
        <dbReference type="Proteomes" id="UP001199469"/>
    </source>
</evidence>
<accession>A0ABS8PBP9</accession>
<name>A0ABS8PBP9_9PSEU</name>
<comment type="caution">
    <text evidence="2">The sequence shown here is derived from an EMBL/GenBank/DDBJ whole genome shotgun (WGS) entry which is preliminary data.</text>
</comment>
<keyword evidence="3" id="KW-1185">Reference proteome</keyword>
<dbReference type="Pfam" id="PF03061">
    <property type="entry name" value="4HBT"/>
    <property type="match status" value="1"/>
</dbReference>
<feature type="domain" description="Thioesterase" evidence="1">
    <location>
        <begin position="54"/>
        <end position="125"/>
    </location>
</feature>
<proteinExistence type="predicted"/>